<dbReference type="AlphaFoldDB" id="A0A7W8U7N6"/>
<dbReference type="Gene3D" id="3.40.1620.10">
    <property type="entry name" value="YefM-like domain"/>
    <property type="match status" value="1"/>
</dbReference>
<dbReference type="SUPFAM" id="SSF143120">
    <property type="entry name" value="YefM-like"/>
    <property type="match status" value="1"/>
</dbReference>
<organism evidence="3 4">
    <name type="scientific">Rhizobium giardinii</name>
    <dbReference type="NCBI Taxonomy" id="56731"/>
    <lineage>
        <taxon>Bacteria</taxon>
        <taxon>Pseudomonadati</taxon>
        <taxon>Pseudomonadota</taxon>
        <taxon>Alphaproteobacteria</taxon>
        <taxon>Hyphomicrobiales</taxon>
        <taxon>Rhizobiaceae</taxon>
        <taxon>Rhizobium/Agrobacterium group</taxon>
        <taxon>Rhizobium</taxon>
    </lineage>
</organism>
<dbReference type="InterPro" id="IPR051416">
    <property type="entry name" value="phD-YefM_TA_antitoxins"/>
</dbReference>
<protein>
    <recommendedName>
        <fullName evidence="2">Antitoxin</fullName>
    </recommendedName>
</protein>
<dbReference type="Pfam" id="PF02604">
    <property type="entry name" value="PhdYeFM_antitox"/>
    <property type="match status" value="1"/>
</dbReference>
<evidence type="ECO:0000256" key="2">
    <source>
        <dbReference type="RuleBase" id="RU362080"/>
    </source>
</evidence>
<dbReference type="PANTHER" id="PTHR35377">
    <property type="entry name" value="ANTITOXIN VAPB49-RELATED-RELATED"/>
    <property type="match status" value="1"/>
</dbReference>
<comment type="caution">
    <text evidence="3">The sequence shown here is derived from an EMBL/GenBank/DDBJ whole genome shotgun (WGS) entry which is preliminary data.</text>
</comment>
<comment type="function">
    <text evidence="2">Antitoxin component of a type II toxin-antitoxin (TA) system.</text>
</comment>
<sequence>MTQVSIREAKNKLAELARRVEAGETITVTRNGKPVMELVPAKKKGGINWAGLEAFKKERGITQFVTYVSPDFDDPLPEDFLITPLPPFKNER</sequence>
<dbReference type="EMBL" id="JACHBK010000002">
    <property type="protein sequence ID" value="MBB5534277.1"/>
    <property type="molecule type" value="Genomic_DNA"/>
</dbReference>
<evidence type="ECO:0000256" key="1">
    <source>
        <dbReference type="ARBA" id="ARBA00009981"/>
    </source>
</evidence>
<dbReference type="InterPro" id="IPR036165">
    <property type="entry name" value="YefM-like_sf"/>
</dbReference>
<reference evidence="3 4" key="1">
    <citation type="submission" date="2020-08" db="EMBL/GenBank/DDBJ databases">
        <title>Genomic Encyclopedia of Type Strains, Phase IV (KMG-V): Genome sequencing to study the core and pangenomes of soil and plant-associated prokaryotes.</title>
        <authorList>
            <person name="Whitman W."/>
        </authorList>
    </citation>
    <scope>NUCLEOTIDE SEQUENCE [LARGE SCALE GENOMIC DNA]</scope>
    <source>
        <strain evidence="3 4">SEMIA 4084</strain>
    </source>
</reference>
<comment type="similarity">
    <text evidence="1 2">Belongs to the phD/YefM antitoxin family.</text>
</comment>
<accession>A0A7W8U7N6</accession>
<dbReference type="RefSeq" id="WP_018326914.1">
    <property type="nucleotide sequence ID" value="NZ_JACHBK010000002.1"/>
</dbReference>
<dbReference type="Proteomes" id="UP000585507">
    <property type="component" value="Unassembled WGS sequence"/>
</dbReference>
<dbReference type="InterPro" id="IPR006442">
    <property type="entry name" value="Antitoxin_Phd/YefM"/>
</dbReference>
<dbReference type="NCBIfam" id="TIGR01552">
    <property type="entry name" value="phd_fam"/>
    <property type="match status" value="1"/>
</dbReference>
<proteinExistence type="inferred from homology"/>
<evidence type="ECO:0000313" key="4">
    <source>
        <dbReference type="Proteomes" id="UP000585507"/>
    </source>
</evidence>
<evidence type="ECO:0000313" key="3">
    <source>
        <dbReference type="EMBL" id="MBB5534277.1"/>
    </source>
</evidence>
<keyword evidence="4" id="KW-1185">Reference proteome</keyword>
<gene>
    <name evidence="3" type="ORF">GGD55_000948</name>
</gene>
<name>A0A7W8U7N6_9HYPH</name>